<keyword evidence="3" id="KW-1185">Reference proteome</keyword>
<feature type="compositionally biased region" description="Polar residues" evidence="1">
    <location>
        <begin position="125"/>
        <end position="144"/>
    </location>
</feature>
<feature type="region of interest" description="Disordered" evidence="1">
    <location>
        <begin position="421"/>
        <end position="442"/>
    </location>
</feature>
<feature type="region of interest" description="Disordered" evidence="1">
    <location>
        <begin position="1046"/>
        <end position="1084"/>
    </location>
</feature>
<feature type="compositionally biased region" description="Polar residues" evidence="1">
    <location>
        <begin position="1053"/>
        <end position="1071"/>
    </location>
</feature>
<organism evidence="2 3">
    <name type="scientific">Dryococelus australis</name>
    <dbReference type="NCBI Taxonomy" id="614101"/>
    <lineage>
        <taxon>Eukaryota</taxon>
        <taxon>Metazoa</taxon>
        <taxon>Ecdysozoa</taxon>
        <taxon>Arthropoda</taxon>
        <taxon>Hexapoda</taxon>
        <taxon>Insecta</taxon>
        <taxon>Pterygota</taxon>
        <taxon>Neoptera</taxon>
        <taxon>Polyneoptera</taxon>
        <taxon>Phasmatodea</taxon>
        <taxon>Verophasmatodea</taxon>
        <taxon>Anareolatae</taxon>
        <taxon>Phasmatidae</taxon>
        <taxon>Eurycanthinae</taxon>
        <taxon>Dryococelus</taxon>
    </lineage>
</organism>
<evidence type="ECO:0000313" key="3">
    <source>
        <dbReference type="Proteomes" id="UP001159363"/>
    </source>
</evidence>
<gene>
    <name evidence="2" type="ORF">PR048_016856</name>
</gene>
<feature type="region of interest" description="Disordered" evidence="1">
    <location>
        <begin position="909"/>
        <end position="939"/>
    </location>
</feature>
<sequence>MMLQIFMMNEKLQESKLRIIEMYKETSLKGYEIFSTPKLDLCVIISYSEYSSINFCDYILHVLKINDTLAAQHSCPQILTPPSQCKDVLLWLYEEGFNETSSSEPGLAPSETRTSELQEPPPPTLTNQRSGTWTPKQRANTGQHEAQRVIFPPPARVQGRSQYGHVRPPSTDQRDTASGIKFKLGIDKFNTPVKPIMYEHDQESLLMTVRRTGTTSNSRAAKLKCPYNERRNLEMLHPSRLSAAFDVRIPPSRERRRERESASYPLLDEVRLYLQSHMLCLGQRENVLDKEESNIIIVLLKRFLTSHLPLYSSKAKSKYRNRIRLERASQRQYSDTHKTIYDRVKRCGERKKKNVKASERVKVVVFTQNKRQRERSERLAAHGSDLIPEWISKFQSFRVAYPRICQADFIRSGSFPALKPPYHLPRPTRNVTEGGGGNESSRFRELRISSTGAAPPDPCSSPGESNGCVVNVSSAVRPSHSQPSHVTVDDGWGGGGVLREQLVRASAAMQQRPTGCYNLKVVDLCYLLSRIRDNVMNGMRWSYGVILTEKYSGNRTSAGLQKCWNLARCHRATPLYPVSCREARGSDNNETATLIKCAIVDMRKVTNLRVVLYRLLTINRRVSGICHLPKLCNGSSTLRLRDGEQASASKEPLSFASQDWIPLRVGRGGVAARGNRRRLSVGRVATVPYTDVSAVVDDLAGCHGGLCTGAGRRSPHRCSPSCHATCCERRLVVWRITELHDDIKRLQEDYKFSQLQFRNCNIYLLIYERSRWGNSHFSLGRRHSTSHQVGDKIILHVVEGCEMDRKVDPLDDSRWRLRPGSNSRRHGPFFNVPLGPGQYRGNCAICTCKWRGSIKVDVCAKIDSTFALQTSDTDRKNMHLRGIANSSESVEAEVLYSIERERVRVSVCGRLGGSPGKTKEGRERGDAGVSTDRNSSRHTAIPEESPAIFWVPSLLCGRALAQKRLPLSHRRHFPLRFTTLDRDSAEITGWSDLGVKSCVSSTSWYAHDPILMCLRLTSHIGCKQAPTSGRRQFCVVKASLTRDTPDDTKQACRVNNNAGKTPKTSRYTTDGLQEGTRSRSEDHRGVVSLYRPPRGSFGAYCSILLEKVIAVHEGTHTRRTDLGRIGSTASREDQEQCETPETGDARYLVMSAASFWELKIIAPGRGGFLVNATPQPLHRAAKFPHYRDYYLQRSRLSSLSAVFVLHSTPYLLPFLARIPGEIFQQSNARPHVARKPGPMINIQQNARPSSPSTATASNQLAIDVFTIAHKIAEFNLEVVELTNFSDPYQSCIRRINGNASCRHAAISGMITRPATTVGAVCLRTTSSVCRTPCQTMLQHVSQGEKAQRTTEYDRTAYNRAISVPRKAISFKKKMLVVSRLWDILVDPTMYLLHTTKKFSTTSISELLGCTRPKRNQKKELEEAEMISTTHEKAVRHQLHAQMLGKYWVWLCWGHGRLFCVNTPGETNSKNSQLPPPSTPSPGHARCFFAVLAGRNIIFDPLAIEWCNLILNVDDIFGAGTPNCIPHFAIVGFSGLPPTIVANLKTHLATLQASHHPTTDHTFSMGEGSDESTSQGGGVTWWPVRIRKNATYGDNTRLPPRCNGCWSATRARRERDGGPTTPHAVTREGWAGMLMHNVGLGQEPDVPHTIAAADTRGLVCRMPELLSGGVWRGCTVREHLVLQDICPRSRRCYCAVGFMHVMKLVGPRPTDHISDSLPRLSLGQNLKPVRMVFGIFEAGMLTPSVQSNSGGSQCHYLSPSRYLICPRKAACAFRLPPPASPRAFNHVTSLRTRVELHSCHAHVSNFYWPKNRPGSFQKIGVPIAREAHEYTFLKPDLTQKECAKNHGPRNNNLRVCSSTPTIQLGYFFIHSSQQVASHNRLLVRRYRYYSPFEVEKRGTNANLLAVAPLHAFRSRDLSSSPENSGHCNFTGIECTNVISSLNSTSHIVAEFLRGYQTTVITKTSRRHDARRIPNKNVLSQFPGLTQTLLSTDSIPEWFKARYDMDVLKSYFIWSKRQSAVCGFTDEIAGGLLAHETVTVFANTHRTRTLSQYFFNAGSGRQSKFSRAATAPRHPHLRTGRPAQWMRGAEIVKRTPVAAKEQRSRSLDVPLLALDIRPDCGGSGKDNRAARGGGGAYGIAEDGVGGGVGRGMPPPFPARGRTLSEISRCSPGELLGVCLAPILHDVCFSGTPGRLHTSPPLPLMLDKLKCNPGKHTPSRSPSRNFLRLSNFKCLNVRKRETGDPRENSSISGIVRYDSHVRKAERDPARIEPGSAWWEASSLTAHPPWLLKIYVVCPAGFRFACLHIITVSLKLRLQTESQDSNAYYNQFAVTYKFSEDLLEFYLQPVPPPHANKSTQNSVDLKYYVRTGAVLKARLQTAENYYGQTSITGLFQPPVTGSEQLANPTPPPPPFRREQLSAYVQDCR</sequence>
<evidence type="ECO:0000313" key="2">
    <source>
        <dbReference type="EMBL" id="KAJ8880387.1"/>
    </source>
</evidence>
<evidence type="ECO:0000256" key="1">
    <source>
        <dbReference type="SAM" id="MobiDB-lite"/>
    </source>
</evidence>
<feature type="compositionally biased region" description="Basic and acidic residues" evidence="1">
    <location>
        <begin position="917"/>
        <end position="926"/>
    </location>
</feature>
<proteinExistence type="predicted"/>
<feature type="region of interest" description="Disordered" evidence="1">
    <location>
        <begin position="99"/>
        <end position="176"/>
    </location>
</feature>
<protein>
    <submittedName>
        <fullName evidence="2">Uncharacterized protein</fullName>
    </submittedName>
</protein>
<accession>A0ABQ9H7Y2</accession>
<name>A0ABQ9H7Y2_9NEOP</name>
<dbReference type="EMBL" id="JARBHB010000006">
    <property type="protein sequence ID" value="KAJ8880387.1"/>
    <property type="molecule type" value="Genomic_DNA"/>
</dbReference>
<comment type="caution">
    <text evidence="2">The sequence shown here is derived from an EMBL/GenBank/DDBJ whole genome shotgun (WGS) entry which is preliminary data.</text>
</comment>
<reference evidence="2 3" key="1">
    <citation type="submission" date="2023-02" db="EMBL/GenBank/DDBJ databases">
        <title>LHISI_Scaffold_Assembly.</title>
        <authorList>
            <person name="Stuart O.P."/>
            <person name="Cleave R."/>
            <person name="Magrath M.J.L."/>
            <person name="Mikheyev A.S."/>
        </authorList>
    </citation>
    <scope>NUCLEOTIDE SEQUENCE [LARGE SCALE GENOMIC DNA]</scope>
    <source>
        <strain evidence="2">Daus_M_001</strain>
        <tissue evidence="2">Leg muscle</tissue>
    </source>
</reference>
<dbReference type="Proteomes" id="UP001159363">
    <property type="component" value="Chromosome 5"/>
</dbReference>